<organism evidence="12 13">
    <name type="scientific">Stichopus japonicus</name>
    <name type="common">Sea cucumber</name>
    <dbReference type="NCBI Taxonomy" id="307972"/>
    <lineage>
        <taxon>Eukaryota</taxon>
        <taxon>Metazoa</taxon>
        <taxon>Echinodermata</taxon>
        <taxon>Eleutherozoa</taxon>
        <taxon>Echinozoa</taxon>
        <taxon>Holothuroidea</taxon>
        <taxon>Aspidochirotacea</taxon>
        <taxon>Aspidochirotida</taxon>
        <taxon>Stichopodidae</taxon>
        <taxon>Apostichopus</taxon>
    </lineage>
</organism>
<dbReference type="Pfam" id="PF01494">
    <property type="entry name" value="FAD_binding_3"/>
    <property type="match status" value="1"/>
</dbReference>
<evidence type="ECO:0000256" key="4">
    <source>
        <dbReference type="ARBA" id="ARBA00022827"/>
    </source>
</evidence>
<dbReference type="GO" id="GO:0034354">
    <property type="term" value="P:'de novo' NAD+ biosynthetic process from L-tryptophan"/>
    <property type="evidence" value="ECO:0007669"/>
    <property type="project" value="UniProtKB-UniRule"/>
</dbReference>
<comment type="subcellular location">
    <subcellularLocation>
        <location evidence="9">Mitochondrion</location>
    </subcellularLocation>
</comment>
<dbReference type="GO" id="GO:0043420">
    <property type="term" value="P:anthranilate metabolic process"/>
    <property type="evidence" value="ECO:0007669"/>
    <property type="project" value="UniProtKB-UniRule"/>
</dbReference>
<dbReference type="FunFam" id="3.50.50.60:FF:000185">
    <property type="entry name" value="Kynurenine 3-monooxygenase"/>
    <property type="match status" value="1"/>
</dbReference>
<sequence length="477" mass="54516">MDGDKNDQSTVKAAVIGGGLIMVGALQACYLAKRGFQVDLYEGRQDIRTVEEAKGRSINLALSVRGRAALHHVGLEEEITAAGIPMRARRIHNRAGGLHNQPYDKDGQAIFSVSRRNLNEKLLTKAESFPNVKLHFQHRLVRADLDKGELQFTTSSGDTVTATHDITFGADGAYSAMRRELMRGNRINFSQEYIPHGYMELKIPPTEDGGFAMLPNFLHIWPRDEFMMIALPNQDHTFTGTLFVPFAIFEKVQERGEDGVIEFFTKNFPDAIPLIGEESLKNTFMSTKALPMVSVKCYPYHRKDKAVLMGDAAHAMVPFYGQGMNCGFEDCVVLDEILNKHNNNFKTALPEFSQVRSPDAQAMCDLALYNYVEMRHLVNSKLFMLNKKIDDFLYWLLPKSYMPLYNMVTFSRIRYSIVISKWKQQKKFVRFCLISALFALPMIAGTGYWQRSNLSGHRRFNFHWRNIRWEKIGSKQR</sequence>
<dbReference type="UniPathway" id="UPA00253">
    <property type="reaction ID" value="UER00328"/>
</dbReference>
<dbReference type="AlphaFoldDB" id="A0A2G8L6K6"/>
<dbReference type="STRING" id="307972.A0A2G8L6K6"/>
<comment type="function">
    <text evidence="9">Catalyzes the hydroxylation of L-kynurenine (L-Kyn) to form 3-hydroxy-L-kynurenine (L-3OHKyn). Required for synthesis of quinolinic acid.</text>
</comment>
<dbReference type="GO" id="GO:0006569">
    <property type="term" value="P:L-tryptophan catabolic process"/>
    <property type="evidence" value="ECO:0007669"/>
    <property type="project" value="UniProtKB-UniRule"/>
</dbReference>
<keyword evidence="10" id="KW-0472">Membrane</keyword>
<keyword evidence="6 9" id="KW-0560">Oxidoreductase</keyword>
<feature type="transmembrane region" description="Helical" evidence="10">
    <location>
        <begin position="12"/>
        <end position="32"/>
    </location>
</feature>
<keyword evidence="10" id="KW-1133">Transmembrane helix</keyword>
<dbReference type="Proteomes" id="UP000230750">
    <property type="component" value="Unassembled WGS sequence"/>
</dbReference>
<reference evidence="12 13" key="1">
    <citation type="journal article" date="2017" name="PLoS Biol.">
        <title>The sea cucumber genome provides insights into morphological evolution and visceral regeneration.</title>
        <authorList>
            <person name="Zhang X."/>
            <person name="Sun L."/>
            <person name="Yuan J."/>
            <person name="Sun Y."/>
            <person name="Gao Y."/>
            <person name="Zhang L."/>
            <person name="Li S."/>
            <person name="Dai H."/>
            <person name="Hamel J.F."/>
            <person name="Liu C."/>
            <person name="Yu Y."/>
            <person name="Liu S."/>
            <person name="Lin W."/>
            <person name="Guo K."/>
            <person name="Jin S."/>
            <person name="Xu P."/>
            <person name="Storey K.B."/>
            <person name="Huan P."/>
            <person name="Zhang T."/>
            <person name="Zhou Y."/>
            <person name="Zhang J."/>
            <person name="Lin C."/>
            <person name="Li X."/>
            <person name="Xing L."/>
            <person name="Huo D."/>
            <person name="Sun M."/>
            <person name="Wang L."/>
            <person name="Mercier A."/>
            <person name="Li F."/>
            <person name="Yang H."/>
            <person name="Xiang J."/>
        </authorList>
    </citation>
    <scope>NUCLEOTIDE SEQUENCE [LARGE SCALE GENOMIC DNA]</scope>
    <source>
        <strain evidence="12">Shaxun</strain>
        <tissue evidence="12">Muscle</tissue>
    </source>
</reference>
<comment type="cofactor">
    <cofactor evidence="1 9">
        <name>FAD</name>
        <dbReference type="ChEBI" id="CHEBI:57692"/>
    </cofactor>
</comment>
<keyword evidence="2 9" id="KW-0285">Flavoprotein</keyword>
<evidence type="ECO:0000313" key="13">
    <source>
        <dbReference type="Proteomes" id="UP000230750"/>
    </source>
</evidence>
<dbReference type="GO" id="GO:0004502">
    <property type="term" value="F:kynurenine 3-monooxygenase activity"/>
    <property type="evidence" value="ECO:0007669"/>
    <property type="project" value="UniProtKB-UniRule"/>
</dbReference>
<dbReference type="InterPro" id="IPR027545">
    <property type="entry name" value="Kynurenine_monooxygenase"/>
</dbReference>
<evidence type="ECO:0000256" key="5">
    <source>
        <dbReference type="ARBA" id="ARBA00022857"/>
    </source>
</evidence>
<proteinExistence type="inferred from homology"/>
<comment type="catalytic activity">
    <reaction evidence="8 9">
        <text>L-kynurenine + NADPH + O2 + H(+) = 3-hydroxy-L-kynurenine + NADP(+) + H2O</text>
        <dbReference type="Rhea" id="RHEA:20545"/>
        <dbReference type="ChEBI" id="CHEBI:15377"/>
        <dbReference type="ChEBI" id="CHEBI:15378"/>
        <dbReference type="ChEBI" id="CHEBI:15379"/>
        <dbReference type="ChEBI" id="CHEBI:57783"/>
        <dbReference type="ChEBI" id="CHEBI:57959"/>
        <dbReference type="ChEBI" id="CHEBI:58125"/>
        <dbReference type="ChEBI" id="CHEBI:58349"/>
        <dbReference type="EC" id="1.14.13.9"/>
    </reaction>
</comment>
<dbReference type="GO" id="GO:0071949">
    <property type="term" value="F:FAD binding"/>
    <property type="evidence" value="ECO:0007669"/>
    <property type="project" value="InterPro"/>
</dbReference>
<dbReference type="PANTHER" id="PTHR46028:SF2">
    <property type="entry name" value="KYNURENINE 3-MONOOXYGENASE"/>
    <property type="match status" value="1"/>
</dbReference>
<comment type="pathway">
    <text evidence="9">Cofactor biosynthesis; NAD(+) biosynthesis; quinolinate from L-kynurenine: step 1/3.</text>
</comment>
<name>A0A2G8L6K6_STIJA</name>
<evidence type="ECO:0000256" key="10">
    <source>
        <dbReference type="SAM" id="Phobius"/>
    </source>
</evidence>
<evidence type="ECO:0000256" key="2">
    <source>
        <dbReference type="ARBA" id="ARBA00022630"/>
    </source>
</evidence>
<evidence type="ECO:0000256" key="8">
    <source>
        <dbReference type="ARBA" id="ARBA00047818"/>
    </source>
</evidence>
<keyword evidence="13" id="KW-1185">Reference proteome</keyword>
<evidence type="ECO:0000313" key="12">
    <source>
        <dbReference type="EMBL" id="PIK55901.1"/>
    </source>
</evidence>
<dbReference type="GO" id="GO:0070189">
    <property type="term" value="P:kynurenine metabolic process"/>
    <property type="evidence" value="ECO:0007669"/>
    <property type="project" value="TreeGrafter"/>
</dbReference>
<comment type="similarity">
    <text evidence="9">Belongs to the aromatic-ring hydroxylase family. KMO subfamily.</text>
</comment>
<dbReference type="PANTHER" id="PTHR46028">
    <property type="entry name" value="KYNURENINE 3-MONOOXYGENASE"/>
    <property type="match status" value="1"/>
</dbReference>
<dbReference type="EC" id="1.14.13.9" evidence="9"/>
<dbReference type="HAMAP" id="MF_01971">
    <property type="entry name" value="Kynurenine_monooxygenase"/>
    <property type="match status" value="1"/>
</dbReference>
<feature type="domain" description="FAD-binding" evidence="11">
    <location>
        <begin position="11"/>
        <end position="365"/>
    </location>
</feature>
<dbReference type="SUPFAM" id="SSF51905">
    <property type="entry name" value="FAD/NAD(P)-binding domain"/>
    <property type="match status" value="1"/>
</dbReference>
<evidence type="ECO:0000256" key="1">
    <source>
        <dbReference type="ARBA" id="ARBA00001974"/>
    </source>
</evidence>
<evidence type="ECO:0000256" key="9">
    <source>
        <dbReference type="HAMAP-Rule" id="MF_03018"/>
    </source>
</evidence>
<keyword evidence="10" id="KW-0812">Transmembrane</keyword>
<evidence type="ECO:0000256" key="6">
    <source>
        <dbReference type="ARBA" id="ARBA00023002"/>
    </source>
</evidence>
<dbReference type="Gene3D" id="3.50.50.60">
    <property type="entry name" value="FAD/NAD(P)-binding domain"/>
    <property type="match status" value="1"/>
</dbReference>
<protein>
    <recommendedName>
        <fullName evidence="9">Kynurenine 3-monooxygenase</fullName>
        <ecNumber evidence="9">1.14.13.9</ecNumber>
    </recommendedName>
    <alternativeName>
        <fullName evidence="9">Kynurenine 3-hydroxylase</fullName>
    </alternativeName>
</protein>
<evidence type="ECO:0000256" key="3">
    <source>
        <dbReference type="ARBA" id="ARBA00022642"/>
    </source>
</evidence>
<dbReference type="OrthoDB" id="10053569at2759"/>
<keyword evidence="9" id="KW-0496">Mitochondrion</keyword>
<dbReference type="EMBL" id="MRZV01000196">
    <property type="protein sequence ID" value="PIK55901.1"/>
    <property type="molecule type" value="Genomic_DNA"/>
</dbReference>
<dbReference type="GO" id="GO:0005741">
    <property type="term" value="C:mitochondrial outer membrane"/>
    <property type="evidence" value="ECO:0007669"/>
    <property type="project" value="TreeGrafter"/>
</dbReference>
<dbReference type="GO" id="GO:0019805">
    <property type="term" value="P:quinolinate biosynthetic process"/>
    <property type="evidence" value="ECO:0007669"/>
    <property type="project" value="UniProtKB-UniRule"/>
</dbReference>
<dbReference type="PROSITE" id="PS51257">
    <property type="entry name" value="PROKAR_LIPOPROTEIN"/>
    <property type="match status" value="1"/>
</dbReference>
<keyword evidence="4 9" id="KW-0274">FAD</keyword>
<accession>A0A2G8L6K6</accession>
<dbReference type="PRINTS" id="PR00420">
    <property type="entry name" value="RNGMNOXGNASE"/>
</dbReference>
<keyword evidence="7 9" id="KW-0503">Monooxygenase</keyword>
<keyword evidence="5 9" id="KW-0521">NADP</keyword>
<feature type="transmembrane region" description="Helical" evidence="10">
    <location>
        <begin position="428"/>
        <end position="449"/>
    </location>
</feature>
<gene>
    <name evidence="9" type="primary">KMO</name>
    <name evidence="12" type="ORF">BSL78_07171</name>
</gene>
<evidence type="ECO:0000259" key="11">
    <source>
        <dbReference type="Pfam" id="PF01494"/>
    </source>
</evidence>
<dbReference type="InterPro" id="IPR036188">
    <property type="entry name" value="FAD/NAD-bd_sf"/>
</dbReference>
<keyword evidence="3 9" id="KW-0662">Pyridine nucleotide biosynthesis</keyword>
<comment type="caution">
    <text evidence="12">The sequence shown here is derived from an EMBL/GenBank/DDBJ whole genome shotgun (WGS) entry which is preliminary data.</text>
</comment>
<dbReference type="InterPro" id="IPR002938">
    <property type="entry name" value="FAD-bd"/>
</dbReference>
<evidence type="ECO:0000256" key="7">
    <source>
        <dbReference type="ARBA" id="ARBA00023033"/>
    </source>
</evidence>